<name>A0A0F7L1C6_9VIRU</name>
<sequence length="65" mass="7617">MLHKVFLSKVWVHVVKCLHVSLSISRYSERLIGNSLQYCLFSKTGMCNISNYRAKSVNRWNSVFH</sequence>
<protein>
    <submittedName>
        <fullName evidence="1">Uncharacterized protein</fullName>
    </submittedName>
</protein>
<accession>A0A0F7L1C6</accession>
<reference evidence="1" key="2">
    <citation type="submission" date="2015-03" db="EMBL/GenBank/DDBJ databases">
        <authorList>
            <person name="Chow C.-E.T."/>
            <person name="Winget D.M."/>
            <person name="White R.A.III."/>
            <person name="Hallam S.J."/>
            <person name="Suttle C.A."/>
        </authorList>
    </citation>
    <scope>NUCLEOTIDE SEQUENCE</scope>
    <source>
        <strain evidence="1">Anoxic3_7</strain>
    </source>
</reference>
<organism evidence="1">
    <name type="scientific">uncultured marine virus</name>
    <dbReference type="NCBI Taxonomy" id="186617"/>
    <lineage>
        <taxon>Viruses</taxon>
        <taxon>environmental samples</taxon>
    </lineage>
</organism>
<dbReference type="EMBL" id="KR029582">
    <property type="protein sequence ID" value="AKH46369.1"/>
    <property type="molecule type" value="Genomic_DNA"/>
</dbReference>
<reference evidence="1" key="1">
    <citation type="journal article" date="2015" name="Front. Microbiol.">
        <title>Combining genomic sequencing methods to explore viral diversity and reveal potential virus-host interactions.</title>
        <authorList>
            <person name="Chow C.E."/>
            <person name="Winget D.M."/>
            <person name="White R.A.III."/>
            <person name="Hallam S.J."/>
            <person name="Suttle C.A."/>
        </authorList>
    </citation>
    <scope>NUCLEOTIDE SEQUENCE</scope>
    <source>
        <strain evidence="1">Anoxic3_7</strain>
    </source>
</reference>
<proteinExistence type="predicted"/>
<evidence type="ECO:0000313" key="1">
    <source>
        <dbReference type="EMBL" id="AKH46369.1"/>
    </source>
</evidence>